<proteinExistence type="predicted"/>
<gene>
    <name evidence="3" type="ORF">M407DRAFT_241228</name>
</gene>
<dbReference type="AlphaFoldDB" id="A0A0C3QW33"/>
<keyword evidence="4" id="KW-1185">Reference proteome</keyword>
<keyword evidence="2" id="KW-0472">Membrane</keyword>
<name>A0A0C3QW33_9AGAM</name>
<feature type="transmembrane region" description="Helical" evidence="2">
    <location>
        <begin position="45"/>
        <end position="64"/>
    </location>
</feature>
<feature type="compositionally biased region" description="Basic and acidic residues" evidence="1">
    <location>
        <begin position="1"/>
        <end position="10"/>
    </location>
</feature>
<evidence type="ECO:0000313" key="4">
    <source>
        <dbReference type="Proteomes" id="UP000054248"/>
    </source>
</evidence>
<organism evidence="3 4">
    <name type="scientific">Tulasnella calospora MUT 4182</name>
    <dbReference type="NCBI Taxonomy" id="1051891"/>
    <lineage>
        <taxon>Eukaryota</taxon>
        <taxon>Fungi</taxon>
        <taxon>Dikarya</taxon>
        <taxon>Basidiomycota</taxon>
        <taxon>Agaricomycotina</taxon>
        <taxon>Agaricomycetes</taxon>
        <taxon>Cantharellales</taxon>
        <taxon>Tulasnellaceae</taxon>
        <taxon>Tulasnella</taxon>
    </lineage>
</organism>
<dbReference type="Proteomes" id="UP000054248">
    <property type="component" value="Unassembled WGS sequence"/>
</dbReference>
<keyword evidence="2" id="KW-1133">Transmembrane helix</keyword>
<dbReference type="EMBL" id="KN822951">
    <property type="protein sequence ID" value="KIO33024.1"/>
    <property type="molecule type" value="Genomic_DNA"/>
</dbReference>
<evidence type="ECO:0000256" key="1">
    <source>
        <dbReference type="SAM" id="MobiDB-lite"/>
    </source>
</evidence>
<reference evidence="3 4" key="1">
    <citation type="submission" date="2014-04" db="EMBL/GenBank/DDBJ databases">
        <authorList>
            <consortium name="DOE Joint Genome Institute"/>
            <person name="Kuo A."/>
            <person name="Girlanda M."/>
            <person name="Perotto S."/>
            <person name="Kohler A."/>
            <person name="Nagy L.G."/>
            <person name="Floudas D."/>
            <person name="Copeland A."/>
            <person name="Barry K.W."/>
            <person name="Cichocki N."/>
            <person name="Veneault-Fourrey C."/>
            <person name="LaButti K."/>
            <person name="Lindquist E.A."/>
            <person name="Lipzen A."/>
            <person name="Lundell T."/>
            <person name="Morin E."/>
            <person name="Murat C."/>
            <person name="Sun H."/>
            <person name="Tunlid A."/>
            <person name="Henrissat B."/>
            <person name="Grigoriev I.V."/>
            <person name="Hibbett D.S."/>
            <person name="Martin F."/>
            <person name="Nordberg H.P."/>
            <person name="Cantor M.N."/>
            <person name="Hua S.X."/>
        </authorList>
    </citation>
    <scope>NUCLEOTIDE SEQUENCE [LARGE SCALE GENOMIC DNA]</scope>
    <source>
        <strain evidence="3 4">MUT 4182</strain>
    </source>
</reference>
<protein>
    <submittedName>
        <fullName evidence="3">Uncharacterized protein</fullName>
    </submittedName>
</protein>
<feature type="region of interest" description="Disordered" evidence="1">
    <location>
        <begin position="1"/>
        <end position="22"/>
    </location>
</feature>
<evidence type="ECO:0000256" key="2">
    <source>
        <dbReference type="SAM" id="Phobius"/>
    </source>
</evidence>
<keyword evidence="2" id="KW-0812">Transmembrane</keyword>
<accession>A0A0C3QW33</accession>
<sequence>MCNSEERKATTEQVQQTTRRCTRELRVPPAATVGRSRRRMDSLGLLCYATSFSPVSANFGHALFRCFERPLRN</sequence>
<evidence type="ECO:0000313" key="3">
    <source>
        <dbReference type="EMBL" id="KIO33024.1"/>
    </source>
</evidence>
<reference evidence="4" key="2">
    <citation type="submission" date="2015-01" db="EMBL/GenBank/DDBJ databases">
        <title>Evolutionary Origins and Diversification of the Mycorrhizal Mutualists.</title>
        <authorList>
            <consortium name="DOE Joint Genome Institute"/>
            <consortium name="Mycorrhizal Genomics Consortium"/>
            <person name="Kohler A."/>
            <person name="Kuo A."/>
            <person name="Nagy L.G."/>
            <person name="Floudas D."/>
            <person name="Copeland A."/>
            <person name="Barry K.W."/>
            <person name="Cichocki N."/>
            <person name="Veneault-Fourrey C."/>
            <person name="LaButti K."/>
            <person name="Lindquist E.A."/>
            <person name="Lipzen A."/>
            <person name="Lundell T."/>
            <person name="Morin E."/>
            <person name="Murat C."/>
            <person name="Riley R."/>
            <person name="Ohm R."/>
            <person name="Sun H."/>
            <person name="Tunlid A."/>
            <person name="Henrissat B."/>
            <person name="Grigoriev I.V."/>
            <person name="Hibbett D.S."/>
            <person name="Martin F."/>
        </authorList>
    </citation>
    <scope>NUCLEOTIDE SEQUENCE [LARGE SCALE GENOMIC DNA]</scope>
    <source>
        <strain evidence="4">MUT 4182</strain>
    </source>
</reference>
<dbReference type="HOGENOM" id="CLU_2706599_0_0_1"/>